<evidence type="ECO:0000259" key="8">
    <source>
        <dbReference type="Pfam" id="PF08263"/>
    </source>
</evidence>
<feature type="transmembrane region" description="Helical" evidence="7">
    <location>
        <begin position="924"/>
        <end position="949"/>
    </location>
</feature>
<dbReference type="InterPro" id="IPR032675">
    <property type="entry name" value="LRR_dom_sf"/>
</dbReference>
<accession>A0ABQ8E9P0</accession>
<dbReference type="Pfam" id="PF13855">
    <property type="entry name" value="LRR_8"/>
    <property type="match status" value="2"/>
</dbReference>
<keyword evidence="6 7" id="KW-0472">Membrane</keyword>
<evidence type="ECO:0000256" key="2">
    <source>
        <dbReference type="ARBA" id="ARBA00022692"/>
    </source>
</evidence>
<organism evidence="9 10">
    <name type="scientific">Brassica napus</name>
    <name type="common">Rape</name>
    <dbReference type="NCBI Taxonomy" id="3708"/>
    <lineage>
        <taxon>Eukaryota</taxon>
        <taxon>Viridiplantae</taxon>
        <taxon>Streptophyta</taxon>
        <taxon>Embryophyta</taxon>
        <taxon>Tracheophyta</taxon>
        <taxon>Spermatophyta</taxon>
        <taxon>Magnoliopsida</taxon>
        <taxon>eudicotyledons</taxon>
        <taxon>Gunneridae</taxon>
        <taxon>Pentapetalae</taxon>
        <taxon>rosids</taxon>
        <taxon>malvids</taxon>
        <taxon>Brassicales</taxon>
        <taxon>Brassicaceae</taxon>
        <taxon>Brassiceae</taxon>
        <taxon>Brassica</taxon>
    </lineage>
</organism>
<keyword evidence="10" id="KW-1185">Reference proteome</keyword>
<dbReference type="SUPFAM" id="SSF52058">
    <property type="entry name" value="L domain-like"/>
    <property type="match status" value="3"/>
</dbReference>
<evidence type="ECO:0000256" key="6">
    <source>
        <dbReference type="ARBA" id="ARBA00023136"/>
    </source>
</evidence>
<dbReference type="InterPro" id="IPR001611">
    <property type="entry name" value="Leu-rich_rpt"/>
</dbReference>
<feature type="domain" description="Leucine-rich repeat-containing N-terminal plant-type" evidence="8">
    <location>
        <begin position="247"/>
        <end position="286"/>
    </location>
</feature>
<dbReference type="InterPro" id="IPR053211">
    <property type="entry name" value="DNA_repair-toleration"/>
</dbReference>
<evidence type="ECO:0000256" key="1">
    <source>
        <dbReference type="ARBA" id="ARBA00022614"/>
    </source>
</evidence>
<keyword evidence="4" id="KW-0677">Repeat</keyword>
<evidence type="ECO:0000256" key="7">
    <source>
        <dbReference type="SAM" id="Phobius"/>
    </source>
</evidence>
<protein>
    <recommendedName>
        <fullName evidence="8">Leucine-rich repeat-containing N-terminal plant-type domain-containing protein</fullName>
    </recommendedName>
</protein>
<evidence type="ECO:0000313" key="10">
    <source>
        <dbReference type="Proteomes" id="UP000824890"/>
    </source>
</evidence>
<sequence>MEGLSKSHSITHWKQITTQTYISDDDLKAIVIDFLVSFPSISPSYSTLLLLRHSTFASTTKERLFWNLETSFRLMSLTQIRGIRAVVIAVYGRGVMCDDRSVQVISSLFLPYTSLTSSSLKNSNIFVTYTLLILTFLIIGKIPASMGNLKRLGHVNLGANLSNSIGNLNKIRVMSLGQNNLSGRPIEFMDTSISSSPELEFFYLDLLVEKIPRSMSNHCYCFFGIISIFFSLIIHTLSSTTPHSCLHHQREALLEFRDEFPIDEFDPNPWNKSSTDCCLWKGITCDDRSGQVISLNLVGTFLNGSFKTNSSLFRLQYLRHLNLSYCDIQGEIPSSLGNLSRLTLTGEIPSSLGNLSSLLELRLSINHLVGQVPDSIGKLNDLRVISLGQNTLNGAIPISFANLTKLYHISLRSNNFTSTLPSDMSVYHDLEHFDVAANSFLGSFPKSLFTIPSLQVVYLDDNQFIGPIEFVNTSSSSSPKLEILSLASNIFIGVVPESISKFLNLGEINLFGNNFSGHIPRSISKLVNLQTLNLASNNLEGQVPACLWRLTTVTLSNNFFSSFENPSQETLIQALDLNSNSFQGPFPHWICNTKGLSFLDLSNNLFNGSIPLCLEDSIASFSDLILRNNSFSGTLPDIFANAIELRSLDVSRNQLEGNLPKSLINCKALQLVNMESNRIKDVFPSWLGSLPSLHVLILRSNEFHGTLHHHDHVFVGFQSLRIIDISHNDFTGTLPPYCFSSWRGMTILREEDDPYMADIINESVFYRNSMVMVSKGVELSFERIQQDFRAIDISGNKIYGKIPESLSFLKELHLLNLSGNAFTSHIPRSLANLTKLETLDLSRNKLSGQIPQDLGELSSLSYMNFSSNLLKGPVPRGTQFQRQNCSSFSDNDRLFGLEEICGKIQVSPPTSQQPEKLSEPEEELFSWVAAAIAYGPGVFCGLVIGHIFTSYYHKIWSKKNTISCR</sequence>
<gene>
    <name evidence="9" type="ORF">HID58_005810</name>
</gene>
<comment type="caution">
    <text evidence="9">The sequence shown here is derived from an EMBL/GenBank/DDBJ whole genome shotgun (WGS) entry which is preliminary data.</text>
</comment>
<evidence type="ECO:0000256" key="4">
    <source>
        <dbReference type="ARBA" id="ARBA00022737"/>
    </source>
</evidence>
<feature type="transmembrane region" description="Helical" evidence="7">
    <location>
        <begin position="126"/>
        <end position="144"/>
    </location>
</feature>
<keyword evidence="1" id="KW-0433">Leucine-rich repeat</keyword>
<dbReference type="InterPro" id="IPR003591">
    <property type="entry name" value="Leu-rich_rpt_typical-subtyp"/>
</dbReference>
<evidence type="ECO:0000256" key="3">
    <source>
        <dbReference type="ARBA" id="ARBA00022729"/>
    </source>
</evidence>
<name>A0ABQ8E9P0_BRANA</name>
<dbReference type="Pfam" id="PF08263">
    <property type="entry name" value="LRRNT_2"/>
    <property type="match status" value="1"/>
</dbReference>
<reference evidence="9 10" key="1">
    <citation type="submission" date="2021-05" db="EMBL/GenBank/DDBJ databases">
        <title>Genome Assembly of Synthetic Allotetraploid Brassica napus Reveals Homoeologous Exchanges between Subgenomes.</title>
        <authorList>
            <person name="Davis J.T."/>
        </authorList>
    </citation>
    <scope>NUCLEOTIDE SEQUENCE [LARGE SCALE GENOMIC DNA]</scope>
    <source>
        <strain evidence="10">cv. Da-Ae</strain>
        <tissue evidence="9">Seedling</tissue>
    </source>
</reference>
<dbReference type="Pfam" id="PF00560">
    <property type="entry name" value="LRR_1"/>
    <property type="match status" value="6"/>
</dbReference>
<dbReference type="Proteomes" id="UP000824890">
    <property type="component" value="Unassembled WGS sequence"/>
</dbReference>
<dbReference type="EMBL" id="JAGKQM010000002">
    <property type="protein sequence ID" value="KAH0938349.1"/>
    <property type="molecule type" value="Genomic_DNA"/>
</dbReference>
<keyword evidence="5 7" id="KW-1133">Transmembrane helix</keyword>
<proteinExistence type="predicted"/>
<keyword evidence="3" id="KW-0732">Signal</keyword>
<evidence type="ECO:0000256" key="5">
    <source>
        <dbReference type="ARBA" id="ARBA00022989"/>
    </source>
</evidence>
<evidence type="ECO:0000313" key="9">
    <source>
        <dbReference type="EMBL" id="KAH0938349.1"/>
    </source>
</evidence>
<dbReference type="PANTHER" id="PTHR48060:SF21">
    <property type="entry name" value="L DOMAIN-LIKE PROTEIN"/>
    <property type="match status" value="1"/>
</dbReference>
<dbReference type="PANTHER" id="PTHR48060">
    <property type="entry name" value="DNA DAMAGE-REPAIR/TOLERATION PROTEIN DRT100"/>
    <property type="match status" value="1"/>
</dbReference>
<dbReference type="SUPFAM" id="SSF52047">
    <property type="entry name" value="RNI-like"/>
    <property type="match status" value="1"/>
</dbReference>
<keyword evidence="2 7" id="KW-0812">Transmembrane</keyword>
<dbReference type="SMART" id="SM00369">
    <property type="entry name" value="LRR_TYP"/>
    <property type="match status" value="7"/>
</dbReference>
<dbReference type="Gene3D" id="3.80.10.10">
    <property type="entry name" value="Ribonuclease Inhibitor"/>
    <property type="match status" value="4"/>
</dbReference>
<dbReference type="InterPro" id="IPR013210">
    <property type="entry name" value="LRR_N_plant-typ"/>
</dbReference>
<dbReference type="PRINTS" id="PR00019">
    <property type="entry name" value="LEURICHRPT"/>
</dbReference>